<feature type="transmembrane region" description="Helical" evidence="2">
    <location>
        <begin position="121"/>
        <end position="149"/>
    </location>
</feature>
<protein>
    <recommendedName>
        <fullName evidence="5">Patatin-like phospholipase</fullName>
    </recommendedName>
</protein>
<dbReference type="RefSeq" id="WP_170196863.1">
    <property type="nucleotide sequence ID" value="NZ_JABBNB010000034.1"/>
</dbReference>
<dbReference type="InterPro" id="IPR016035">
    <property type="entry name" value="Acyl_Trfase/lysoPLipase"/>
</dbReference>
<keyword evidence="4" id="KW-1185">Reference proteome</keyword>
<name>A0A848L1N3_9ACTN</name>
<dbReference type="SUPFAM" id="SSF52151">
    <property type="entry name" value="FabD/lysophospholipase-like"/>
    <property type="match status" value="2"/>
</dbReference>
<feature type="transmembrane region" description="Helical" evidence="2">
    <location>
        <begin position="438"/>
        <end position="458"/>
    </location>
</feature>
<sequence>MRINARLAALIRRGNKVLAALAVVGAIVAVVGVYLVWLVSGKGCRDVTLFAQFTGLPNSGSAAKLRQTLTTGWDCADAPLQTALLADLVFVFGCWLLSTAVVLGGWWRYDAPRLVATAKYIPLLPLAVAALDLIENAVTALTIGGGTFARLGAHPIARSVITTAASAKWFLALILVIVTIMSGLVWISRRDETIDERPCTRGSAPLYLGAATAQSPLTESDRERLAPAVELNATLDADPPTRRDIGLSASGGGIRATAFTLGVIAELESHGVMKSVTRITAVSGGSWGAAAWVLAKAADADPARERGSGETPLTSSTTASADGIDRHTVAESVIDRLLATPTVAGGGSAGSDEPWMSRLRYLFNGRGGVLGPILWVGLCTLSTVLLIVGLTYLIAWLPGYTLGRTFLFGDTFHPCDRIAHDMRDTCTAIPVDWHNPGIYLAVIAILVLLGTSLSRWIAVTWKPSLILAFFGLAIFFYTALMPAFFSLVQRGGVSGSFRIAWTYLLATVGLSTVGTQLWRTFGGEITGRLSEAVTRYLPRLLGIVLAVVTTIGGVSVLYFTAVSSVPPPSKTSITMVVFAGLLGALYLFAGPSRPSLNQIFSKRLGRSFDITAAFRGRLRPANTAEWQGSWAWLRNVAQTVSDDDSPRIPELVLCCSQQRNGVAPGGLPAESLTISQYQVTRGYEREPTADYLARTASVRYLGKLHEYKLDLVAPWLAVSGAAVSSAMGRKNLGSTNAVLAAFHANLGIWIPNLQPPGNPALPIGSRPRISYILKEVLGWYNPTDRYIFATDGGHWENLGLIEQLRASRRTIVCIDSGADPPGSFTALREALDLATLELNYKVTVDDLEGALTQLLPTNGRLPGTLATRIDFTVEVTPDRPKIHGRIYYAKLQLSADMPAALRLFAKEDRRFPSYSTLNQFLSDEQFARLIQAGRHAGQLLCAMLAEDQVVGRG</sequence>
<evidence type="ECO:0008006" key="5">
    <source>
        <dbReference type="Google" id="ProtNLM"/>
    </source>
</evidence>
<evidence type="ECO:0000256" key="1">
    <source>
        <dbReference type="SAM" id="MobiDB-lite"/>
    </source>
</evidence>
<keyword evidence="2" id="KW-0812">Transmembrane</keyword>
<evidence type="ECO:0000256" key="2">
    <source>
        <dbReference type="SAM" id="Phobius"/>
    </source>
</evidence>
<accession>A0A848L1N3</accession>
<feature type="transmembrane region" description="Helical" evidence="2">
    <location>
        <begin position="373"/>
        <end position="397"/>
    </location>
</feature>
<keyword evidence="2" id="KW-1133">Transmembrane helix</keyword>
<organism evidence="3 4">
    <name type="scientific">Gordonia asplenii</name>
    <dbReference type="NCBI Taxonomy" id="2725283"/>
    <lineage>
        <taxon>Bacteria</taxon>
        <taxon>Bacillati</taxon>
        <taxon>Actinomycetota</taxon>
        <taxon>Actinomycetes</taxon>
        <taxon>Mycobacteriales</taxon>
        <taxon>Gordoniaceae</taxon>
        <taxon>Gordonia</taxon>
    </lineage>
</organism>
<feature type="compositionally biased region" description="Polar residues" evidence="1">
    <location>
        <begin position="311"/>
        <end position="320"/>
    </location>
</feature>
<reference evidence="3 4" key="1">
    <citation type="submission" date="2020-04" db="EMBL/GenBank/DDBJ databases">
        <title>Gordonia sp. nov. TBRC 11910.</title>
        <authorList>
            <person name="Suriyachadkun C."/>
        </authorList>
    </citation>
    <scope>NUCLEOTIDE SEQUENCE [LARGE SCALE GENOMIC DNA]</scope>
    <source>
        <strain evidence="3 4">TBRC 11910</strain>
    </source>
</reference>
<keyword evidence="2" id="KW-0472">Membrane</keyword>
<dbReference type="AlphaFoldDB" id="A0A848L1N3"/>
<dbReference type="Gene3D" id="3.40.1090.10">
    <property type="entry name" value="Cytosolic phospholipase A2 catalytic domain"/>
    <property type="match status" value="1"/>
</dbReference>
<dbReference type="GO" id="GO:0004623">
    <property type="term" value="F:phospholipase A2 activity"/>
    <property type="evidence" value="ECO:0007669"/>
    <property type="project" value="TreeGrafter"/>
</dbReference>
<dbReference type="EMBL" id="JABBNB010000034">
    <property type="protein sequence ID" value="NMO04362.1"/>
    <property type="molecule type" value="Genomic_DNA"/>
</dbReference>
<feature type="transmembrane region" description="Helical" evidence="2">
    <location>
        <begin position="20"/>
        <end position="40"/>
    </location>
</feature>
<feature type="transmembrane region" description="Helical" evidence="2">
    <location>
        <begin position="88"/>
        <end position="109"/>
    </location>
</feature>
<evidence type="ECO:0000313" key="3">
    <source>
        <dbReference type="EMBL" id="NMO04362.1"/>
    </source>
</evidence>
<feature type="transmembrane region" description="Helical" evidence="2">
    <location>
        <begin position="571"/>
        <end position="589"/>
    </location>
</feature>
<feature type="transmembrane region" description="Helical" evidence="2">
    <location>
        <begin position="465"/>
        <end position="488"/>
    </location>
</feature>
<dbReference type="GO" id="GO:0046475">
    <property type="term" value="P:glycerophospholipid catabolic process"/>
    <property type="evidence" value="ECO:0007669"/>
    <property type="project" value="TreeGrafter"/>
</dbReference>
<comment type="caution">
    <text evidence="3">The sequence shown here is derived from an EMBL/GenBank/DDBJ whole genome shotgun (WGS) entry which is preliminary data.</text>
</comment>
<gene>
    <name evidence="3" type="ORF">HH308_24385</name>
</gene>
<evidence type="ECO:0000313" key="4">
    <source>
        <dbReference type="Proteomes" id="UP000550729"/>
    </source>
</evidence>
<dbReference type="GO" id="GO:0005829">
    <property type="term" value="C:cytosol"/>
    <property type="evidence" value="ECO:0007669"/>
    <property type="project" value="TreeGrafter"/>
</dbReference>
<feature type="transmembrane region" description="Helical" evidence="2">
    <location>
        <begin position="540"/>
        <end position="559"/>
    </location>
</feature>
<dbReference type="Proteomes" id="UP000550729">
    <property type="component" value="Unassembled WGS sequence"/>
</dbReference>
<feature type="region of interest" description="Disordered" evidence="1">
    <location>
        <begin position="301"/>
        <end position="321"/>
    </location>
</feature>
<dbReference type="PANTHER" id="PTHR10728">
    <property type="entry name" value="CYTOSOLIC PHOSPHOLIPASE A2"/>
    <property type="match status" value="1"/>
</dbReference>
<feature type="transmembrane region" description="Helical" evidence="2">
    <location>
        <begin position="500"/>
        <end position="519"/>
    </location>
</feature>
<feature type="transmembrane region" description="Helical" evidence="2">
    <location>
        <begin position="169"/>
        <end position="187"/>
    </location>
</feature>
<proteinExistence type="predicted"/>
<dbReference type="PANTHER" id="PTHR10728:SF40">
    <property type="entry name" value="PATATIN FAMILY PROTEIN"/>
    <property type="match status" value="1"/>
</dbReference>